<dbReference type="InterPro" id="IPR045175">
    <property type="entry name" value="M28_fam"/>
</dbReference>
<feature type="transmembrane region" description="Helical" evidence="15">
    <location>
        <begin position="592"/>
        <end position="610"/>
    </location>
</feature>
<evidence type="ECO:0000256" key="3">
    <source>
        <dbReference type="ARBA" id="ARBA00010918"/>
    </source>
</evidence>
<dbReference type="PANTHER" id="PTHR12147:SF22">
    <property type="entry name" value="ENDOPLASMIC RETICULUM METALLOPEPTIDASE 1"/>
    <property type="match status" value="1"/>
</dbReference>
<dbReference type="SUPFAM" id="SSF53187">
    <property type="entry name" value="Zn-dependent exopeptidases"/>
    <property type="match status" value="1"/>
</dbReference>
<organism evidence="19 20">
    <name type="scientific">Hydra vulgaris</name>
    <name type="common">Hydra</name>
    <name type="synonym">Hydra attenuata</name>
    <dbReference type="NCBI Taxonomy" id="6087"/>
    <lineage>
        <taxon>Eukaryota</taxon>
        <taxon>Metazoa</taxon>
        <taxon>Cnidaria</taxon>
        <taxon>Hydrozoa</taxon>
        <taxon>Hydroidolina</taxon>
        <taxon>Anthoathecata</taxon>
        <taxon>Aplanulata</taxon>
        <taxon>Hydridae</taxon>
        <taxon>Hydra</taxon>
    </lineage>
</organism>
<keyword evidence="10 15" id="KW-1133">Transmembrane helix</keyword>
<feature type="compositionally biased region" description="Basic and acidic residues" evidence="14">
    <location>
        <begin position="8"/>
        <end position="21"/>
    </location>
</feature>
<evidence type="ECO:0000256" key="9">
    <source>
        <dbReference type="ARBA" id="ARBA00022833"/>
    </source>
</evidence>
<keyword evidence="19" id="KW-1185">Reference proteome</keyword>
<feature type="domain" description="Endoplasmic reticulum metallopeptidase 1-like C-terminal" evidence="17">
    <location>
        <begin position="651"/>
        <end position="878"/>
    </location>
</feature>
<evidence type="ECO:0000256" key="10">
    <source>
        <dbReference type="ARBA" id="ARBA00022989"/>
    </source>
</evidence>
<keyword evidence="8" id="KW-0256">Endoplasmic reticulum</keyword>
<dbReference type="InterPro" id="IPR048024">
    <property type="entry name" value="Fxna-like_M28_dom"/>
</dbReference>
<dbReference type="PANTHER" id="PTHR12147">
    <property type="entry name" value="METALLOPEPTIDASE M28 FAMILY MEMBER"/>
    <property type="match status" value="1"/>
</dbReference>
<evidence type="ECO:0000313" key="20">
    <source>
        <dbReference type="RefSeq" id="XP_065657527.1"/>
    </source>
</evidence>
<keyword evidence="5 15" id="KW-0812">Transmembrane</keyword>
<dbReference type="GeneID" id="105848816"/>
<dbReference type="Pfam" id="PF22248">
    <property type="entry name" value="ERMP1_C"/>
    <property type="match status" value="1"/>
</dbReference>
<dbReference type="InterPro" id="IPR007484">
    <property type="entry name" value="Peptidase_M28"/>
</dbReference>
<feature type="transmembrane region" description="Helical" evidence="15">
    <location>
        <begin position="33"/>
        <end position="53"/>
    </location>
</feature>
<feature type="transmembrane region" description="Helical" evidence="15">
    <location>
        <begin position="552"/>
        <end position="572"/>
    </location>
</feature>
<feature type="transmembrane region" description="Helical" evidence="15">
    <location>
        <begin position="383"/>
        <end position="401"/>
    </location>
</feature>
<evidence type="ECO:0000259" key="18">
    <source>
        <dbReference type="Pfam" id="PF22249"/>
    </source>
</evidence>
<evidence type="ECO:0000256" key="14">
    <source>
        <dbReference type="SAM" id="MobiDB-lite"/>
    </source>
</evidence>
<comment type="cofactor">
    <cofactor evidence="1">
        <name>Zn(2+)</name>
        <dbReference type="ChEBI" id="CHEBI:29105"/>
    </cofactor>
</comment>
<proteinExistence type="inferred from homology"/>
<gene>
    <name evidence="20" type="primary">LOC105848816</name>
</gene>
<evidence type="ECO:0000256" key="7">
    <source>
        <dbReference type="ARBA" id="ARBA00022801"/>
    </source>
</evidence>
<evidence type="ECO:0000256" key="4">
    <source>
        <dbReference type="ARBA" id="ARBA00022670"/>
    </source>
</evidence>
<evidence type="ECO:0000256" key="1">
    <source>
        <dbReference type="ARBA" id="ARBA00001947"/>
    </source>
</evidence>
<dbReference type="InterPro" id="IPR053974">
    <property type="entry name" value="ERMP1_1-A_TM"/>
</dbReference>
<evidence type="ECO:0000256" key="8">
    <source>
        <dbReference type="ARBA" id="ARBA00022824"/>
    </source>
</evidence>
<dbReference type="CDD" id="cd03875">
    <property type="entry name" value="M28_Fxna_like"/>
    <property type="match status" value="1"/>
</dbReference>
<feature type="transmembrane region" description="Helical" evidence="15">
    <location>
        <begin position="422"/>
        <end position="449"/>
    </location>
</feature>
<keyword evidence="6" id="KW-0479">Metal-binding</keyword>
<evidence type="ECO:0000256" key="13">
    <source>
        <dbReference type="ARBA" id="ARBA00023180"/>
    </source>
</evidence>
<feature type="region of interest" description="Disordered" evidence="14">
    <location>
        <begin position="1"/>
        <end position="22"/>
    </location>
</feature>
<feature type="domain" description="Peptidase M28" evidence="16">
    <location>
        <begin position="152"/>
        <end position="345"/>
    </location>
</feature>
<feature type="transmembrane region" description="Helical" evidence="15">
    <location>
        <begin position="496"/>
        <end position="514"/>
    </location>
</feature>
<name>A0ABM4C7F0_HYDVU</name>
<dbReference type="RefSeq" id="XP_065657527.1">
    <property type="nucleotide sequence ID" value="XM_065801455.1"/>
</dbReference>
<comment type="similarity">
    <text evidence="3">Belongs to the peptidase M28 family.</text>
</comment>
<evidence type="ECO:0000259" key="17">
    <source>
        <dbReference type="Pfam" id="PF22248"/>
    </source>
</evidence>
<dbReference type="Pfam" id="PF04389">
    <property type="entry name" value="Peptidase_M28"/>
    <property type="match status" value="1"/>
</dbReference>
<keyword evidence="13" id="KW-0325">Glycoprotein</keyword>
<evidence type="ECO:0000313" key="19">
    <source>
        <dbReference type="Proteomes" id="UP001652625"/>
    </source>
</evidence>
<keyword evidence="11" id="KW-0482">Metalloprotease</keyword>
<evidence type="ECO:0000256" key="12">
    <source>
        <dbReference type="ARBA" id="ARBA00023136"/>
    </source>
</evidence>
<evidence type="ECO:0000256" key="11">
    <source>
        <dbReference type="ARBA" id="ARBA00023049"/>
    </source>
</evidence>
<feature type="transmembrane region" description="Helical" evidence="15">
    <location>
        <begin position="622"/>
        <end position="642"/>
    </location>
</feature>
<evidence type="ECO:0000259" key="16">
    <source>
        <dbReference type="Pfam" id="PF04389"/>
    </source>
</evidence>
<evidence type="ECO:0000256" key="2">
    <source>
        <dbReference type="ARBA" id="ARBA00004477"/>
    </source>
</evidence>
<feature type="domain" description="Endoplasmic reticulum metallopeptidase 1/1-A TM" evidence="18">
    <location>
        <begin position="421"/>
        <end position="633"/>
    </location>
</feature>
<keyword evidence="12 15" id="KW-0472">Membrane</keyword>
<keyword evidence="7" id="KW-0378">Hydrolase</keyword>
<protein>
    <submittedName>
        <fullName evidence="20">Endoplasmic reticulum metallopeptidase 1 isoform X1</fullName>
    </submittedName>
</protein>
<comment type="subcellular location">
    <subcellularLocation>
        <location evidence="2">Endoplasmic reticulum membrane</location>
        <topology evidence="2">Multi-pass membrane protein</topology>
    </subcellularLocation>
</comment>
<reference evidence="20" key="1">
    <citation type="submission" date="2025-08" db="UniProtKB">
        <authorList>
            <consortium name="RefSeq"/>
        </authorList>
    </citation>
    <scope>IDENTIFICATION</scope>
</reference>
<sequence>MFVRQRKVREQNRGDSYLDKKSNHKQLNNQKHFYGPVHFLIIVLSVSAVVYSVRVSDLFLPDPKNLTTENHTFSGFRAQKHLYDLTRIGHRVAGSYESDVEAVNLLIKKLNAIKDEANKGFNIEIDLQTVSGSFAFVQKIVAFTSTYENITNVLVKISSNPTDTYLLANAHFDTVMGTEGASDDGVSCAVLLEVLRCIALSDPEKLKYGIIFLFNGAEEGGLAGSHGFVLEHKWFPLVKAVVNLEAAGSGGREFVFQTGPDHPWILQLYASSAKYPFASVVAQEIFEAGLVPSDTDFRVFVRYGNLVGIDLAFVSNGYIYHTRYDNADAIPIGSIQRSGDNILELIKSMANSDYLKDPAGYKHGNSIFYDVLGIFMVHYPFRLHKVLCYMTCAVVVLYILLKLYKQAKLSANPEAASFTSVFLSFCVINISNIFGIVSSLAVSCILIKFNAMMTWYTHMWFAFPLFGLPTLFGISLGHCLGSIVIKKWVEVNIRSFLYAVLLTYSSILFVLNQFEIKSSFLVWLWLLFPFMCICLPFDYLKLTICRNHIKILVLHLIGSVVPSLITIYHLFILYKFFVPLFGRAGTEIPGDAVLALVTGLSCIVILFYLINLIHGAKNGPQFVILLGLLSFIPLFVALSGQLKPFSIGYYTTPKRFFMQHILRTFHNSDGSIRKQDSGIWLQPMDYLHVQDIKTIPFFKDMQRLECEGSYCSLPYYYSMRVIARKQWYLLGEKPDGGQNPLSSSIYKREIKENRIRFYFDIEGPDHMNIFLTLKAGVILADWSMYKQNGTHIYSELDYQEPSSEIYFVFYSHGYYANSWKFWMEFERTSDVSIDLAEMGLARHYLHGKMSRTKFLREAISVLPTFVCETAWTSNYDSFTLR</sequence>
<keyword evidence="9" id="KW-0862">Zinc</keyword>
<feature type="transmembrane region" description="Helical" evidence="15">
    <location>
        <begin position="461"/>
        <end position="484"/>
    </location>
</feature>
<feature type="transmembrane region" description="Helical" evidence="15">
    <location>
        <begin position="520"/>
        <end position="540"/>
    </location>
</feature>
<dbReference type="Proteomes" id="UP001652625">
    <property type="component" value="Chromosome 07"/>
</dbReference>
<keyword evidence="4" id="KW-0645">Protease</keyword>
<evidence type="ECO:0000256" key="6">
    <source>
        <dbReference type="ARBA" id="ARBA00022723"/>
    </source>
</evidence>
<accession>A0ABM4C7F0</accession>
<evidence type="ECO:0000256" key="5">
    <source>
        <dbReference type="ARBA" id="ARBA00022692"/>
    </source>
</evidence>
<evidence type="ECO:0000256" key="15">
    <source>
        <dbReference type="SAM" id="Phobius"/>
    </source>
</evidence>
<dbReference type="InterPro" id="IPR053973">
    <property type="entry name" value="ERMP1-like_C"/>
</dbReference>
<dbReference type="Pfam" id="PF22249">
    <property type="entry name" value="ERMP1-TM"/>
    <property type="match status" value="1"/>
</dbReference>
<dbReference type="Gene3D" id="3.40.630.10">
    <property type="entry name" value="Zn peptidases"/>
    <property type="match status" value="1"/>
</dbReference>